<accession>A0ABT8FK42</accession>
<dbReference type="EMBL" id="JAUHJQ010000010">
    <property type="protein sequence ID" value="MDN4175058.1"/>
    <property type="molecule type" value="Genomic_DNA"/>
</dbReference>
<sequence length="463" mass="49445">MATTTPQSLVEHALASTIADDCVVIVADRTSANLRWAGNTLTTNGVMHGVAVTVVSFIRRGEGTCVGSVSGSATDQAQMTELVRAADAAARAADPAEDAAELVRDRTSPDWDDEPVRTGIAVYDAFAPALGEAFGRAASGGRVLYGFVNHELTTTYLGSTTGLRLRHVQPTGHYGCTGKTSDLTSSAWVGGATRDFTDVDALAMEAELEQRLGWGRRRVDLPAGRYDTVLPPSAVADLMIDAYWYAGARVAHEGQSVYSRRGGGTRVGERIAREGVHLLSDPAYPGLESSPFVVASASGNESSVFDNGLPLERTEWIHDGELAALLQTRHSAGMTQLPVTPAIDNLVLDVDGGAGSAQDLVAGVERGLLLTCLWYIREVDPQTLLLTGLTRDGVYLVENGEITGAVNNFRWNESPVDLLRRFTHAGATVPSFSREWGDDYFSRTATPALRVPDFNMSSVSQAM</sequence>
<comment type="caution">
    <text evidence="2">The sequence shown here is derived from an EMBL/GenBank/DDBJ whole genome shotgun (WGS) entry which is preliminary data.</text>
</comment>
<evidence type="ECO:0000313" key="2">
    <source>
        <dbReference type="EMBL" id="MDN4175058.1"/>
    </source>
</evidence>
<keyword evidence="3" id="KW-1185">Reference proteome</keyword>
<dbReference type="InterPro" id="IPR035068">
    <property type="entry name" value="TldD/PmbA_N"/>
</dbReference>
<dbReference type="RefSeq" id="WP_300954182.1">
    <property type="nucleotide sequence ID" value="NZ_JAUHJQ010000010.1"/>
</dbReference>
<evidence type="ECO:0000259" key="1">
    <source>
        <dbReference type="Pfam" id="PF19289"/>
    </source>
</evidence>
<name>A0ABT8FK42_9ACTN</name>
<evidence type="ECO:0000313" key="3">
    <source>
        <dbReference type="Proteomes" id="UP001168620"/>
    </source>
</evidence>
<dbReference type="Proteomes" id="UP001168620">
    <property type="component" value="Unassembled WGS sequence"/>
</dbReference>
<dbReference type="InterPro" id="IPR045569">
    <property type="entry name" value="Metalloprtase-TldD/E_C"/>
</dbReference>
<dbReference type="Pfam" id="PF19289">
    <property type="entry name" value="PmbA_TldD_3rd"/>
    <property type="match status" value="1"/>
</dbReference>
<dbReference type="Gene3D" id="3.30.2290.10">
    <property type="entry name" value="PmbA/TldD superfamily"/>
    <property type="match status" value="1"/>
</dbReference>
<reference evidence="2" key="1">
    <citation type="submission" date="2023-06" db="EMBL/GenBank/DDBJ databases">
        <title>Draft genome sequence of Nocardioides sp. SOB77.</title>
        <authorList>
            <person name="Zhang G."/>
        </authorList>
    </citation>
    <scope>NUCLEOTIDE SEQUENCE</scope>
    <source>
        <strain evidence="2">SOB77</strain>
    </source>
</reference>
<dbReference type="InterPro" id="IPR036059">
    <property type="entry name" value="TldD/PmbA_sf"/>
</dbReference>
<dbReference type="SUPFAM" id="SSF111283">
    <property type="entry name" value="Putative modulator of DNA gyrase, PmbA/TldD"/>
    <property type="match status" value="1"/>
</dbReference>
<dbReference type="PANTHER" id="PTHR43666">
    <property type="entry name" value="TLDD PROTEIN"/>
    <property type="match status" value="1"/>
</dbReference>
<dbReference type="PANTHER" id="PTHR43666:SF1">
    <property type="entry name" value="CONSERVED PROTEIN"/>
    <property type="match status" value="1"/>
</dbReference>
<organism evidence="2 3">
    <name type="scientific">Nocardioides oceani</name>
    <dbReference type="NCBI Taxonomy" id="3058369"/>
    <lineage>
        <taxon>Bacteria</taxon>
        <taxon>Bacillati</taxon>
        <taxon>Actinomycetota</taxon>
        <taxon>Actinomycetes</taxon>
        <taxon>Propionibacteriales</taxon>
        <taxon>Nocardioidaceae</taxon>
        <taxon>Nocardioides</taxon>
    </lineage>
</organism>
<feature type="domain" description="Metalloprotease TldD/E C-terminal" evidence="1">
    <location>
        <begin position="224"/>
        <end position="457"/>
    </location>
</feature>
<gene>
    <name evidence="2" type="ORF">QWY28_18990</name>
</gene>
<proteinExistence type="predicted"/>
<protein>
    <submittedName>
        <fullName evidence="2">Metallopeptidase TldD-related protein</fullName>
    </submittedName>
</protein>